<feature type="region of interest" description="Disordered" evidence="4">
    <location>
        <begin position="385"/>
        <end position="418"/>
    </location>
</feature>
<feature type="active site" evidence="2">
    <location>
        <position position="304"/>
    </location>
</feature>
<evidence type="ECO:0000256" key="5">
    <source>
        <dbReference type="SAM" id="SignalP"/>
    </source>
</evidence>
<dbReference type="InterPro" id="IPR034164">
    <property type="entry name" value="Pepsin-like_dom"/>
</dbReference>
<evidence type="ECO:0000259" key="6">
    <source>
        <dbReference type="PROSITE" id="PS51767"/>
    </source>
</evidence>
<feature type="chain" id="PRO_5040461718" evidence="5">
    <location>
        <begin position="28"/>
        <end position="508"/>
    </location>
</feature>
<dbReference type="InterPro" id="IPR021109">
    <property type="entry name" value="Peptidase_aspartic_dom_sf"/>
</dbReference>
<dbReference type="OrthoDB" id="660550at2759"/>
<dbReference type="PRINTS" id="PR00792">
    <property type="entry name" value="PEPSIN"/>
</dbReference>
<dbReference type="InterPro" id="IPR001461">
    <property type="entry name" value="Aspartic_peptidase_A1"/>
</dbReference>
<gene>
    <name evidence="7" type="ORF">B0J11DRAFT_298499</name>
</gene>
<dbReference type="PANTHER" id="PTHR47966">
    <property type="entry name" value="BETA-SITE APP-CLEAVING ENZYME, ISOFORM A-RELATED"/>
    <property type="match status" value="1"/>
</dbReference>
<feature type="domain" description="Peptidase A1" evidence="6">
    <location>
        <begin position="97"/>
        <end position="420"/>
    </location>
</feature>
<dbReference type="PROSITE" id="PS51767">
    <property type="entry name" value="PEPTIDASE_A1"/>
    <property type="match status" value="1"/>
</dbReference>
<evidence type="ECO:0000313" key="7">
    <source>
        <dbReference type="EMBL" id="KAH7125121.1"/>
    </source>
</evidence>
<evidence type="ECO:0000256" key="3">
    <source>
        <dbReference type="PIRSR" id="PIRSR601461-2"/>
    </source>
</evidence>
<dbReference type="AlphaFoldDB" id="A0A9P9DTR7"/>
<feature type="active site" evidence="2">
    <location>
        <position position="115"/>
    </location>
</feature>
<keyword evidence="5" id="KW-0732">Signal</keyword>
<feature type="signal peptide" evidence="5">
    <location>
        <begin position="1"/>
        <end position="27"/>
    </location>
</feature>
<dbReference type="Pfam" id="PF00026">
    <property type="entry name" value="Asp"/>
    <property type="match status" value="1"/>
</dbReference>
<dbReference type="CDD" id="cd05471">
    <property type="entry name" value="pepsin_like"/>
    <property type="match status" value="1"/>
</dbReference>
<comment type="similarity">
    <text evidence="1">Belongs to the peptidase A1 family.</text>
</comment>
<dbReference type="EMBL" id="JAGMWT010000007">
    <property type="protein sequence ID" value="KAH7125121.1"/>
    <property type="molecule type" value="Genomic_DNA"/>
</dbReference>
<keyword evidence="3" id="KW-1015">Disulfide bond</keyword>
<dbReference type="InterPro" id="IPR033121">
    <property type="entry name" value="PEPTIDASE_A1"/>
</dbReference>
<dbReference type="GO" id="GO:0004190">
    <property type="term" value="F:aspartic-type endopeptidase activity"/>
    <property type="evidence" value="ECO:0007669"/>
    <property type="project" value="InterPro"/>
</dbReference>
<name>A0A9P9DTR7_9PLEO</name>
<dbReference type="PANTHER" id="PTHR47966:SF75">
    <property type="entry name" value="ENDOPEPTIDASE (CTSD), PUTATIVE (AFU_ORTHOLOGUE AFUA_4G07040)-RELATED"/>
    <property type="match status" value="1"/>
</dbReference>
<protein>
    <submittedName>
        <fullName evidence="7">Aspartic peptidase domain-containing protein</fullName>
    </submittedName>
</protein>
<proteinExistence type="inferred from homology"/>
<dbReference type="SUPFAM" id="SSF50630">
    <property type="entry name" value="Acid proteases"/>
    <property type="match status" value="1"/>
</dbReference>
<evidence type="ECO:0000256" key="2">
    <source>
        <dbReference type="PIRSR" id="PIRSR601461-1"/>
    </source>
</evidence>
<sequence length="508" mass="55706">MLSTSTSSSWIAKVARLSICLLPSASALYFTGNGDPFQNPQLHQRSLQHPHSSRDSFTLPLRRVVKPRDNVYNITKSKAPTQQASVAVDQDGEDLTYMVAAKLGTSKEDWYFLIDSASSNSWVMAKECQTMACGYHNLFGSDDSTTLQKTTSRFSITYGTGSAAGIVAKDTMQIGSLKFSSDFGLATNVSDEFASYPLDGILALGRGDKWPTGGVETDSNLVMNELVKQGQIKSKIYGLHLGRSATGNHDGELNFGAVNKARFDGDLNWSKVKDNDNGFWWIALGGAGVGDTVLDFPGREAIMDTGTSFMLIPPADGDKLHGVYQGKKDYVKDDIFYYVPCDTKDSIWLSFNGKRYNIPPRTGLQRKTPKAAAEATSRVAPPLVTRHGSWATPSSKTSIRSTTTTITKSASVSRAQTGMETRISPARVELERPVRPLQVEVSYLHPEPRPQPLFLQEPALTLLPLQPTARNLRPAGLLPQDLDLDLVMDSKALVPVSQFDRNRRLYSL</sequence>
<dbReference type="GO" id="GO:0006508">
    <property type="term" value="P:proteolysis"/>
    <property type="evidence" value="ECO:0007669"/>
    <property type="project" value="InterPro"/>
</dbReference>
<dbReference type="Gene3D" id="2.40.70.10">
    <property type="entry name" value="Acid Proteases"/>
    <property type="match status" value="2"/>
</dbReference>
<organism evidence="7 8">
    <name type="scientific">Dendryphion nanum</name>
    <dbReference type="NCBI Taxonomy" id="256645"/>
    <lineage>
        <taxon>Eukaryota</taxon>
        <taxon>Fungi</taxon>
        <taxon>Dikarya</taxon>
        <taxon>Ascomycota</taxon>
        <taxon>Pezizomycotina</taxon>
        <taxon>Dothideomycetes</taxon>
        <taxon>Pleosporomycetidae</taxon>
        <taxon>Pleosporales</taxon>
        <taxon>Torulaceae</taxon>
        <taxon>Dendryphion</taxon>
    </lineage>
</organism>
<comment type="caution">
    <text evidence="7">The sequence shown here is derived from an EMBL/GenBank/DDBJ whole genome shotgun (WGS) entry which is preliminary data.</text>
</comment>
<feature type="compositionally biased region" description="Low complexity" evidence="4">
    <location>
        <begin position="392"/>
        <end position="413"/>
    </location>
</feature>
<evidence type="ECO:0000313" key="8">
    <source>
        <dbReference type="Proteomes" id="UP000700596"/>
    </source>
</evidence>
<accession>A0A9P9DTR7</accession>
<reference evidence="7" key="1">
    <citation type="journal article" date="2021" name="Nat. Commun.">
        <title>Genetic determinants of endophytism in the Arabidopsis root mycobiome.</title>
        <authorList>
            <person name="Mesny F."/>
            <person name="Miyauchi S."/>
            <person name="Thiergart T."/>
            <person name="Pickel B."/>
            <person name="Atanasova L."/>
            <person name="Karlsson M."/>
            <person name="Huettel B."/>
            <person name="Barry K.W."/>
            <person name="Haridas S."/>
            <person name="Chen C."/>
            <person name="Bauer D."/>
            <person name="Andreopoulos W."/>
            <person name="Pangilinan J."/>
            <person name="LaButti K."/>
            <person name="Riley R."/>
            <person name="Lipzen A."/>
            <person name="Clum A."/>
            <person name="Drula E."/>
            <person name="Henrissat B."/>
            <person name="Kohler A."/>
            <person name="Grigoriev I.V."/>
            <person name="Martin F.M."/>
            <person name="Hacquard S."/>
        </authorList>
    </citation>
    <scope>NUCLEOTIDE SEQUENCE</scope>
    <source>
        <strain evidence="7">MPI-CAGE-CH-0243</strain>
    </source>
</reference>
<keyword evidence="8" id="KW-1185">Reference proteome</keyword>
<feature type="disulfide bond" evidence="3">
    <location>
        <begin position="128"/>
        <end position="133"/>
    </location>
</feature>
<evidence type="ECO:0000256" key="1">
    <source>
        <dbReference type="ARBA" id="ARBA00007447"/>
    </source>
</evidence>
<evidence type="ECO:0000256" key="4">
    <source>
        <dbReference type="SAM" id="MobiDB-lite"/>
    </source>
</evidence>
<dbReference type="Proteomes" id="UP000700596">
    <property type="component" value="Unassembled WGS sequence"/>
</dbReference>